<reference evidence="3" key="1">
    <citation type="submission" date="2022-08" db="UniProtKB">
        <authorList>
            <consortium name="EnsemblMetazoa"/>
        </authorList>
    </citation>
    <scope>IDENTIFICATION</scope>
    <source>
        <strain evidence="3">05x7-T-G4-1.051#20</strain>
    </source>
</reference>
<evidence type="ECO:0000313" key="3">
    <source>
        <dbReference type="EnsemblMetazoa" id="G34266.1:cds"/>
    </source>
</evidence>
<feature type="domain" description="ZP" evidence="2">
    <location>
        <begin position="1"/>
        <end position="132"/>
    </location>
</feature>
<evidence type="ECO:0000259" key="2">
    <source>
        <dbReference type="PROSITE" id="PS51034"/>
    </source>
</evidence>
<dbReference type="PROSITE" id="PS51034">
    <property type="entry name" value="ZP_2"/>
    <property type="match status" value="1"/>
</dbReference>
<keyword evidence="4" id="KW-1185">Reference proteome</keyword>
<name>A0A8W8MLX7_MAGGI</name>
<dbReference type="EnsemblMetazoa" id="G34266.1">
    <property type="protein sequence ID" value="G34266.1:cds"/>
    <property type="gene ID" value="G34266"/>
</dbReference>
<accession>A0A8W8MLX7</accession>
<protein>
    <recommendedName>
        <fullName evidence="2">ZP domain-containing protein</fullName>
    </recommendedName>
</protein>
<proteinExistence type="predicted"/>
<sequence>MRFKAVNDINSPDINTIYVGDEFFMFLEYKGTKEYNLIPLRCTAYSGTSLNPTSQTQQTQTKVELWNRDSTDCTPNDELLQDFKPNVPSKLIYAEMFGFRFSDSAYITIQCEVGIFSKNTKEPLCKQPTTSSSTTLSTSATTGSGNRKRRGIENVEVKTKFAASKIRVYDNKDMYQMENKSPQQSFDISVRIVLVIGILMNRCSPILFTAFPITAGLYIMRCDVITAEPDALNNELSCLHSSWFDLPRQIRWSSPLLDNIHTLEMTMEISRWVNA</sequence>
<dbReference type="InterPro" id="IPR001507">
    <property type="entry name" value="ZP_dom"/>
</dbReference>
<dbReference type="Proteomes" id="UP000005408">
    <property type="component" value="Unassembled WGS sequence"/>
</dbReference>
<organism evidence="3 4">
    <name type="scientific">Magallana gigas</name>
    <name type="common">Pacific oyster</name>
    <name type="synonym">Crassostrea gigas</name>
    <dbReference type="NCBI Taxonomy" id="29159"/>
    <lineage>
        <taxon>Eukaryota</taxon>
        <taxon>Metazoa</taxon>
        <taxon>Spiralia</taxon>
        <taxon>Lophotrochozoa</taxon>
        <taxon>Mollusca</taxon>
        <taxon>Bivalvia</taxon>
        <taxon>Autobranchia</taxon>
        <taxon>Pteriomorphia</taxon>
        <taxon>Ostreida</taxon>
        <taxon>Ostreoidea</taxon>
        <taxon>Ostreidae</taxon>
        <taxon>Magallana</taxon>
    </lineage>
</organism>
<feature type="region of interest" description="Disordered" evidence="1">
    <location>
        <begin position="124"/>
        <end position="149"/>
    </location>
</feature>
<evidence type="ECO:0000256" key="1">
    <source>
        <dbReference type="SAM" id="MobiDB-lite"/>
    </source>
</evidence>
<dbReference type="AlphaFoldDB" id="A0A8W8MLX7"/>
<feature type="compositionally biased region" description="Low complexity" evidence="1">
    <location>
        <begin position="129"/>
        <end position="144"/>
    </location>
</feature>
<evidence type="ECO:0000313" key="4">
    <source>
        <dbReference type="Proteomes" id="UP000005408"/>
    </source>
</evidence>